<comment type="caution">
    <text evidence="2">The sequence shown here is derived from an EMBL/GenBank/DDBJ whole genome shotgun (WGS) entry which is preliminary data.</text>
</comment>
<evidence type="ECO:0000256" key="1">
    <source>
        <dbReference type="SAM" id="MobiDB-lite"/>
    </source>
</evidence>
<feature type="compositionally biased region" description="Acidic residues" evidence="1">
    <location>
        <begin position="67"/>
        <end position="76"/>
    </location>
</feature>
<evidence type="ECO:0000313" key="3">
    <source>
        <dbReference type="Proteomes" id="UP001501285"/>
    </source>
</evidence>
<feature type="compositionally biased region" description="Polar residues" evidence="1">
    <location>
        <begin position="1"/>
        <end position="11"/>
    </location>
</feature>
<sequence length="76" mass="7642">MSNESDSTTGSAGAYDPDLDPDTDATMTAPEEGRPDGKGSAPDETTSGSADAAPQNPQNSDAAVLEAQEEEGPADE</sequence>
<name>A0ABN2U9B6_9MICO</name>
<protein>
    <submittedName>
        <fullName evidence="2">Uncharacterized protein</fullName>
    </submittedName>
</protein>
<reference evidence="2 3" key="1">
    <citation type="journal article" date="2019" name="Int. J. Syst. Evol. Microbiol.">
        <title>The Global Catalogue of Microorganisms (GCM) 10K type strain sequencing project: providing services to taxonomists for standard genome sequencing and annotation.</title>
        <authorList>
            <consortium name="The Broad Institute Genomics Platform"/>
            <consortium name="The Broad Institute Genome Sequencing Center for Infectious Disease"/>
            <person name="Wu L."/>
            <person name="Ma J."/>
        </authorList>
    </citation>
    <scope>NUCLEOTIDE SEQUENCE [LARGE SCALE GENOMIC DNA]</scope>
    <source>
        <strain evidence="2 3">JCM 14283</strain>
    </source>
</reference>
<dbReference type="RefSeq" id="WP_343991525.1">
    <property type="nucleotide sequence ID" value="NZ_BAAANB010000021.1"/>
</dbReference>
<organism evidence="2 3">
    <name type="scientific">Terrabacter terrae</name>
    <dbReference type="NCBI Taxonomy" id="318434"/>
    <lineage>
        <taxon>Bacteria</taxon>
        <taxon>Bacillati</taxon>
        <taxon>Actinomycetota</taxon>
        <taxon>Actinomycetes</taxon>
        <taxon>Micrococcales</taxon>
        <taxon>Intrasporangiaceae</taxon>
        <taxon>Terrabacter</taxon>
    </lineage>
</organism>
<dbReference type="EMBL" id="BAAANB010000021">
    <property type="protein sequence ID" value="GAA2032716.1"/>
    <property type="molecule type" value="Genomic_DNA"/>
</dbReference>
<proteinExistence type="predicted"/>
<keyword evidence="3" id="KW-1185">Reference proteome</keyword>
<dbReference type="Proteomes" id="UP001501285">
    <property type="component" value="Unassembled WGS sequence"/>
</dbReference>
<evidence type="ECO:0000313" key="2">
    <source>
        <dbReference type="EMBL" id="GAA2032716.1"/>
    </source>
</evidence>
<accession>A0ABN2U9B6</accession>
<feature type="compositionally biased region" description="Polar residues" evidence="1">
    <location>
        <begin position="43"/>
        <end position="61"/>
    </location>
</feature>
<gene>
    <name evidence="2" type="ORF">GCM10009740_23630</name>
</gene>
<feature type="region of interest" description="Disordered" evidence="1">
    <location>
        <begin position="1"/>
        <end position="76"/>
    </location>
</feature>